<dbReference type="AlphaFoldDB" id="A0A6L2KIS2"/>
<sequence length="201" mass="23343">MPPKRDLRLIDEHFESVSVNVSNVSSSSVMTVKTVDANHNGMFSKEEPKPIKNNNFSPPIIEDWVSKSEEEDEPKFQKQVHPSFPKIKFVKAKDQNQSFRKPVKQVEQAKSNTHRPRGNQRNWNNLMNQILEILMRSVLKGLTPHLKIGTSSRRSLGKDDASKQGRNLKQRSIFEERDFDVQAMMETNYKLAKRLRAEEQR</sequence>
<evidence type="ECO:0000256" key="1">
    <source>
        <dbReference type="SAM" id="MobiDB-lite"/>
    </source>
</evidence>
<evidence type="ECO:0000313" key="2">
    <source>
        <dbReference type="EMBL" id="GEU47774.1"/>
    </source>
</evidence>
<organism evidence="2">
    <name type="scientific">Tanacetum cinerariifolium</name>
    <name type="common">Dalmatian daisy</name>
    <name type="synonym">Chrysanthemum cinerariifolium</name>
    <dbReference type="NCBI Taxonomy" id="118510"/>
    <lineage>
        <taxon>Eukaryota</taxon>
        <taxon>Viridiplantae</taxon>
        <taxon>Streptophyta</taxon>
        <taxon>Embryophyta</taxon>
        <taxon>Tracheophyta</taxon>
        <taxon>Spermatophyta</taxon>
        <taxon>Magnoliopsida</taxon>
        <taxon>eudicotyledons</taxon>
        <taxon>Gunneridae</taxon>
        <taxon>Pentapetalae</taxon>
        <taxon>asterids</taxon>
        <taxon>campanulids</taxon>
        <taxon>Asterales</taxon>
        <taxon>Asteraceae</taxon>
        <taxon>Asteroideae</taxon>
        <taxon>Anthemideae</taxon>
        <taxon>Anthemidinae</taxon>
        <taxon>Tanacetum</taxon>
    </lineage>
</organism>
<comment type="caution">
    <text evidence="2">The sequence shown here is derived from an EMBL/GenBank/DDBJ whole genome shotgun (WGS) entry which is preliminary data.</text>
</comment>
<feature type="region of interest" description="Disordered" evidence="1">
    <location>
        <begin position="148"/>
        <end position="169"/>
    </location>
</feature>
<name>A0A6L2KIS2_TANCI</name>
<proteinExistence type="predicted"/>
<feature type="region of interest" description="Disordered" evidence="1">
    <location>
        <begin position="95"/>
        <end position="121"/>
    </location>
</feature>
<gene>
    <name evidence="2" type="ORF">Tci_019752</name>
</gene>
<accession>A0A6L2KIS2</accession>
<protein>
    <submittedName>
        <fullName evidence="2">Uncharacterized protein</fullName>
    </submittedName>
</protein>
<reference evidence="2" key="1">
    <citation type="journal article" date="2019" name="Sci. Rep.">
        <title>Draft genome of Tanacetum cinerariifolium, the natural source of mosquito coil.</title>
        <authorList>
            <person name="Yamashiro T."/>
            <person name="Shiraishi A."/>
            <person name="Satake H."/>
            <person name="Nakayama K."/>
        </authorList>
    </citation>
    <scope>NUCLEOTIDE SEQUENCE</scope>
</reference>
<dbReference type="EMBL" id="BKCJ010002322">
    <property type="protein sequence ID" value="GEU47774.1"/>
    <property type="molecule type" value="Genomic_DNA"/>
</dbReference>